<dbReference type="InterPro" id="IPR005955">
    <property type="entry name" value="GST_Zeta"/>
</dbReference>
<dbReference type="GO" id="GO:0004364">
    <property type="term" value="F:glutathione transferase activity"/>
    <property type="evidence" value="ECO:0007669"/>
    <property type="project" value="TreeGrafter"/>
</dbReference>
<dbReference type="Gene3D" id="1.20.1050.10">
    <property type="match status" value="1"/>
</dbReference>
<gene>
    <name evidence="4" type="ORF">WL88_25870</name>
</gene>
<dbReference type="EMBL" id="LPJV01000059">
    <property type="protein sequence ID" value="KWF46741.1"/>
    <property type="molecule type" value="Genomic_DNA"/>
</dbReference>
<evidence type="ECO:0000313" key="5">
    <source>
        <dbReference type="Proteomes" id="UP000063236"/>
    </source>
</evidence>
<dbReference type="PANTHER" id="PTHR42673:SF4">
    <property type="entry name" value="MALEYLACETOACETATE ISOMERASE"/>
    <property type="match status" value="1"/>
</dbReference>
<keyword evidence="4" id="KW-0413">Isomerase</keyword>
<dbReference type="CDD" id="cd03042">
    <property type="entry name" value="GST_N_Zeta"/>
    <property type="match status" value="1"/>
</dbReference>
<dbReference type="InterPro" id="IPR036249">
    <property type="entry name" value="Thioredoxin-like_sf"/>
</dbReference>
<evidence type="ECO:0000256" key="1">
    <source>
        <dbReference type="ARBA" id="ARBA00010007"/>
    </source>
</evidence>
<dbReference type="SUPFAM" id="SSF52833">
    <property type="entry name" value="Thioredoxin-like"/>
    <property type="match status" value="1"/>
</dbReference>
<dbReference type="Proteomes" id="UP000063236">
    <property type="component" value="Unassembled WGS sequence"/>
</dbReference>
<dbReference type="PROSITE" id="PS50404">
    <property type="entry name" value="GST_NTER"/>
    <property type="match status" value="1"/>
</dbReference>
<protein>
    <submittedName>
        <fullName evidence="4">Maleylacetoacetate isomerase</fullName>
    </submittedName>
</protein>
<comment type="caution">
    <text evidence="4">The sequence shown here is derived from an EMBL/GenBank/DDBJ whole genome shotgun (WGS) entry which is preliminary data.</text>
</comment>
<dbReference type="Pfam" id="PF02798">
    <property type="entry name" value="GST_N"/>
    <property type="match status" value="1"/>
</dbReference>
<dbReference type="PANTHER" id="PTHR42673">
    <property type="entry name" value="MALEYLACETOACETATE ISOMERASE"/>
    <property type="match status" value="1"/>
</dbReference>
<reference evidence="4 5" key="1">
    <citation type="submission" date="2015-11" db="EMBL/GenBank/DDBJ databases">
        <title>Expanding the genomic diversity of Burkholderia species for the development of highly accurate diagnostics.</title>
        <authorList>
            <person name="Sahl J."/>
            <person name="Keim P."/>
            <person name="Wagner D."/>
        </authorList>
    </citation>
    <scope>NUCLEOTIDE SEQUENCE [LARGE SCALE GENOMIC DNA]</scope>
    <source>
        <strain evidence="4 5">MSMB378WGS</strain>
    </source>
</reference>
<dbReference type="GO" id="GO:0016034">
    <property type="term" value="F:maleylacetoacetate isomerase activity"/>
    <property type="evidence" value="ECO:0007669"/>
    <property type="project" value="TreeGrafter"/>
</dbReference>
<name>A0AAW3P9A0_9BURK</name>
<evidence type="ECO:0000313" key="4">
    <source>
        <dbReference type="EMBL" id="KWF46741.1"/>
    </source>
</evidence>
<accession>A0AAW3P9A0</accession>
<dbReference type="GO" id="GO:0006749">
    <property type="term" value="P:glutathione metabolic process"/>
    <property type="evidence" value="ECO:0007669"/>
    <property type="project" value="TreeGrafter"/>
</dbReference>
<dbReference type="InterPro" id="IPR004045">
    <property type="entry name" value="Glutathione_S-Trfase_N"/>
</dbReference>
<dbReference type="InterPro" id="IPR034330">
    <property type="entry name" value="GST_Zeta_C"/>
</dbReference>
<dbReference type="InterPro" id="IPR010987">
    <property type="entry name" value="Glutathione-S-Trfase_C-like"/>
</dbReference>
<dbReference type="GO" id="GO:0006559">
    <property type="term" value="P:L-phenylalanine catabolic process"/>
    <property type="evidence" value="ECO:0007669"/>
    <property type="project" value="TreeGrafter"/>
</dbReference>
<evidence type="ECO:0000259" key="2">
    <source>
        <dbReference type="PROSITE" id="PS50404"/>
    </source>
</evidence>
<proteinExistence type="inferred from homology"/>
<dbReference type="InterPro" id="IPR034333">
    <property type="entry name" value="GST_Zeta_N"/>
</dbReference>
<feature type="domain" description="GST N-terminal" evidence="2">
    <location>
        <begin position="1"/>
        <end position="81"/>
    </location>
</feature>
<dbReference type="RefSeq" id="WP_060188601.1">
    <property type="nucleotide sequence ID" value="NZ_LPJS01000026.1"/>
</dbReference>
<evidence type="ECO:0000259" key="3">
    <source>
        <dbReference type="PROSITE" id="PS50405"/>
    </source>
</evidence>
<dbReference type="SFLD" id="SFLDG00358">
    <property type="entry name" value="Main_(cytGST)"/>
    <property type="match status" value="1"/>
</dbReference>
<dbReference type="AlphaFoldDB" id="A0AAW3P9A0"/>
<dbReference type="InterPro" id="IPR040079">
    <property type="entry name" value="Glutathione_S-Trfase"/>
</dbReference>
<dbReference type="Gene3D" id="3.40.30.10">
    <property type="entry name" value="Glutaredoxin"/>
    <property type="match status" value="1"/>
</dbReference>
<dbReference type="SUPFAM" id="SSF47616">
    <property type="entry name" value="GST C-terminal domain-like"/>
    <property type="match status" value="1"/>
</dbReference>
<dbReference type="PROSITE" id="PS50405">
    <property type="entry name" value="GST_CTER"/>
    <property type="match status" value="1"/>
</dbReference>
<feature type="domain" description="GST C-terminal" evidence="3">
    <location>
        <begin position="86"/>
        <end position="213"/>
    </location>
</feature>
<dbReference type="SFLD" id="SFLDS00019">
    <property type="entry name" value="Glutathione_Transferase_(cytos"/>
    <property type="match status" value="1"/>
</dbReference>
<sequence>MKLYSFFNSSASYRVRIALALKGLAYECIPVNIRTGQHRALGYVETVNPSASVPAFEDGDFRLGQSLAIIDYLDAIKPEPRLIPADLRERARVLELTTLISCDIHPINNLRVLKYLDTVLNVDAEQKRTWYHHWIHDGMAGIERLLTKYGHGEWCFGQSPTLADITLIPQMANAIRMDCDLSLYPRAKAIYEKATAHSAFMSAEPARQPDFTT</sequence>
<dbReference type="InterPro" id="IPR036282">
    <property type="entry name" value="Glutathione-S-Trfase_C_sf"/>
</dbReference>
<comment type="similarity">
    <text evidence="1">Belongs to the GST superfamily. Zeta family.</text>
</comment>
<dbReference type="GO" id="GO:0005737">
    <property type="term" value="C:cytoplasm"/>
    <property type="evidence" value="ECO:0007669"/>
    <property type="project" value="InterPro"/>
</dbReference>
<organism evidence="4 5">
    <name type="scientific">Burkholderia diffusa</name>
    <dbReference type="NCBI Taxonomy" id="488732"/>
    <lineage>
        <taxon>Bacteria</taxon>
        <taxon>Pseudomonadati</taxon>
        <taxon>Pseudomonadota</taxon>
        <taxon>Betaproteobacteria</taxon>
        <taxon>Burkholderiales</taxon>
        <taxon>Burkholderiaceae</taxon>
        <taxon>Burkholderia</taxon>
        <taxon>Burkholderia cepacia complex</taxon>
    </lineage>
</organism>
<dbReference type="CDD" id="cd03191">
    <property type="entry name" value="GST_C_Zeta"/>
    <property type="match status" value="1"/>
</dbReference>
<dbReference type="NCBIfam" id="TIGR01262">
    <property type="entry name" value="maiA"/>
    <property type="match status" value="1"/>
</dbReference>